<organism evidence="1 2">
    <name type="scientific">Achromobacter spanius</name>
    <dbReference type="NCBI Taxonomy" id="217203"/>
    <lineage>
        <taxon>Bacteria</taxon>
        <taxon>Pseudomonadati</taxon>
        <taxon>Pseudomonadota</taxon>
        <taxon>Betaproteobacteria</taxon>
        <taxon>Burkholderiales</taxon>
        <taxon>Alcaligenaceae</taxon>
        <taxon>Achromobacter</taxon>
    </lineage>
</organism>
<accession>A0ABY8H021</accession>
<keyword evidence="2" id="KW-1185">Reference proteome</keyword>
<gene>
    <name evidence="1" type="ORF">P8T11_11740</name>
</gene>
<protein>
    <recommendedName>
        <fullName evidence="3">DUF2188 domain-containing protein</fullName>
    </recommendedName>
</protein>
<dbReference type="Proteomes" id="UP001214170">
    <property type="component" value="Chromosome"/>
</dbReference>
<evidence type="ECO:0000313" key="2">
    <source>
        <dbReference type="Proteomes" id="UP001214170"/>
    </source>
</evidence>
<dbReference type="RefSeq" id="WP_268081779.1">
    <property type="nucleotide sequence ID" value="NZ_CP106885.1"/>
</dbReference>
<evidence type="ECO:0008006" key="3">
    <source>
        <dbReference type="Google" id="ProtNLM"/>
    </source>
</evidence>
<dbReference type="EMBL" id="CP121261">
    <property type="protein sequence ID" value="WFP10498.1"/>
    <property type="molecule type" value="Genomic_DNA"/>
</dbReference>
<name>A0ABY8H021_9BURK</name>
<evidence type="ECO:0000313" key="1">
    <source>
        <dbReference type="EMBL" id="WFP10498.1"/>
    </source>
</evidence>
<reference evidence="1 2" key="1">
    <citation type="submission" date="2023-03" db="EMBL/GenBank/DDBJ databases">
        <title>Achromobacter spanius LIG8.</title>
        <authorList>
            <person name="Shrestha S."/>
        </authorList>
    </citation>
    <scope>NUCLEOTIDE SEQUENCE [LARGE SCALE GENOMIC DNA]</scope>
    <source>
        <strain evidence="1 2">LIG8</strain>
    </source>
</reference>
<sequence length="71" mass="7646">MIIEAFQRADGMWSFRGIAMLGVQQDARAYPSCEAAVQAAKAQYPNETVSIVDPDAQAPTVVPKPSHPKST</sequence>
<proteinExistence type="predicted"/>